<proteinExistence type="inferred from homology"/>
<evidence type="ECO:0000313" key="13">
    <source>
        <dbReference type="EMBL" id="KAK7204196.1"/>
    </source>
</evidence>
<evidence type="ECO:0000256" key="1">
    <source>
        <dbReference type="ARBA" id="ARBA00001933"/>
    </source>
</evidence>
<evidence type="ECO:0000256" key="5">
    <source>
        <dbReference type="ARBA" id="ARBA00022576"/>
    </source>
</evidence>
<dbReference type="InterPro" id="IPR001917">
    <property type="entry name" value="Aminotrans_II_pyridoxalP_BS"/>
</dbReference>
<evidence type="ECO:0000256" key="8">
    <source>
        <dbReference type="ARBA" id="ARBA00022898"/>
    </source>
</evidence>
<dbReference type="InterPro" id="IPR015422">
    <property type="entry name" value="PyrdxlP-dep_Trfase_small"/>
</dbReference>
<keyword evidence="6" id="KW-0028">Amino-acid biosynthesis</keyword>
<dbReference type="SUPFAM" id="SSF53383">
    <property type="entry name" value="PLP-dependent transferases"/>
    <property type="match status" value="1"/>
</dbReference>
<dbReference type="HAMAP" id="MF_01023">
    <property type="entry name" value="HisC_aminotrans_2"/>
    <property type="match status" value="1"/>
</dbReference>
<dbReference type="InterPro" id="IPR005861">
    <property type="entry name" value="HisP_aminotrans"/>
</dbReference>
<dbReference type="GeneID" id="90040334"/>
<dbReference type="Gene3D" id="3.40.640.10">
    <property type="entry name" value="Type I PLP-dependent aspartate aminotransferase-like (Major domain)"/>
    <property type="match status" value="1"/>
</dbReference>
<accession>A0ABR1F2X5</accession>
<evidence type="ECO:0000256" key="4">
    <source>
        <dbReference type="ARBA" id="ARBA00012748"/>
    </source>
</evidence>
<dbReference type="Pfam" id="PF00155">
    <property type="entry name" value="Aminotran_1_2"/>
    <property type="match status" value="1"/>
</dbReference>
<dbReference type="NCBIfam" id="TIGR01141">
    <property type="entry name" value="hisC"/>
    <property type="match status" value="1"/>
</dbReference>
<dbReference type="PANTHER" id="PTHR42885:SF2">
    <property type="entry name" value="HISTIDINOL-PHOSPHATE AMINOTRANSFERASE"/>
    <property type="match status" value="1"/>
</dbReference>
<keyword evidence="8" id="KW-0663">Pyridoxal phosphate</keyword>
<sequence>MTVANLTSPAFDLKAITRPNIYSLEPYRCARDDYKTGVLLDANENAYGPSLKIEEMNLDDNAVLSAKLLAGLNRYPDPHQEDVKQLLCNLRNEPSKDDPSVVPLTPENLYVGVGSDECIDTVIRCFCAPGREKMLTCPPTYGMYGVSANVNDVEVVKVDLDLATPGFPVRTDAVCEALTNDPSIHVVYLCSPGNPTASLVDPAAVKKILELPSWNGIVVVDEAYIDFSAPGSSLAPWVTKYDNLIVMQTVSKAFGMAGIRLGVSYTSAPIARILNAVKAPYNISSVTSELALLALSPESIANMRVKLAAIIEQRDRLLTELPKIPGVGKFIGGNDSNFLLVQILDKPGGEPSSAVANKVYETLAQNKGVVIRFRGKEPGCVGALRITVGTKEENDVLLEKMAETLAATYA</sequence>
<evidence type="ECO:0000256" key="2">
    <source>
        <dbReference type="ARBA" id="ARBA00005011"/>
    </source>
</evidence>
<dbReference type="RefSeq" id="XP_064767229.1">
    <property type="nucleotide sequence ID" value="XM_064914822.1"/>
</dbReference>
<comment type="cofactor">
    <cofactor evidence="1">
        <name>pyridoxal 5'-phosphate</name>
        <dbReference type="ChEBI" id="CHEBI:597326"/>
    </cofactor>
</comment>
<organism evidence="13 14">
    <name type="scientific">Myxozyma melibiosi</name>
    <dbReference type="NCBI Taxonomy" id="54550"/>
    <lineage>
        <taxon>Eukaryota</taxon>
        <taxon>Fungi</taxon>
        <taxon>Dikarya</taxon>
        <taxon>Ascomycota</taxon>
        <taxon>Saccharomycotina</taxon>
        <taxon>Lipomycetes</taxon>
        <taxon>Lipomycetales</taxon>
        <taxon>Lipomycetaceae</taxon>
        <taxon>Myxozyma</taxon>
    </lineage>
</organism>
<dbReference type="InterPro" id="IPR015424">
    <property type="entry name" value="PyrdxlP-dep_Trfase"/>
</dbReference>
<keyword evidence="5 13" id="KW-0032">Aminotransferase</keyword>
<evidence type="ECO:0000313" key="14">
    <source>
        <dbReference type="Proteomes" id="UP001498771"/>
    </source>
</evidence>
<dbReference type="CDD" id="cd00609">
    <property type="entry name" value="AAT_like"/>
    <property type="match status" value="1"/>
</dbReference>
<comment type="catalytic activity">
    <reaction evidence="11">
        <text>L-histidinol phosphate + 2-oxoglutarate = 3-(imidazol-4-yl)-2-oxopropyl phosphate + L-glutamate</text>
        <dbReference type="Rhea" id="RHEA:23744"/>
        <dbReference type="ChEBI" id="CHEBI:16810"/>
        <dbReference type="ChEBI" id="CHEBI:29985"/>
        <dbReference type="ChEBI" id="CHEBI:57766"/>
        <dbReference type="ChEBI" id="CHEBI:57980"/>
        <dbReference type="EC" id="2.6.1.9"/>
    </reaction>
</comment>
<dbReference type="InterPro" id="IPR015421">
    <property type="entry name" value="PyrdxlP-dep_Trfase_major"/>
</dbReference>
<protein>
    <recommendedName>
        <fullName evidence="4">histidinol-phosphate transaminase</fullName>
        <ecNumber evidence="4">2.6.1.9</ecNumber>
    </recommendedName>
    <alternativeName>
        <fullName evidence="10">Imidazole acetol-phosphate transaminase</fullName>
    </alternativeName>
</protein>
<dbReference type="GO" id="GO:0008483">
    <property type="term" value="F:transaminase activity"/>
    <property type="evidence" value="ECO:0007669"/>
    <property type="project" value="UniProtKB-KW"/>
</dbReference>
<dbReference type="InterPro" id="IPR004839">
    <property type="entry name" value="Aminotransferase_I/II_large"/>
</dbReference>
<evidence type="ECO:0000256" key="3">
    <source>
        <dbReference type="ARBA" id="ARBA00008392"/>
    </source>
</evidence>
<dbReference type="EC" id="2.6.1.9" evidence="4"/>
<keyword evidence="7" id="KW-0808">Transferase</keyword>
<dbReference type="PROSITE" id="PS00599">
    <property type="entry name" value="AA_TRANSFER_CLASS_2"/>
    <property type="match status" value="1"/>
</dbReference>
<keyword evidence="14" id="KW-1185">Reference proteome</keyword>
<comment type="similarity">
    <text evidence="3">Belongs to the class-II pyridoxal-phosphate-dependent aminotransferase family.</text>
</comment>
<gene>
    <name evidence="13" type="ORF">BZA70DRAFT_307237</name>
</gene>
<evidence type="ECO:0000256" key="9">
    <source>
        <dbReference type="ARBA" id="ARBA00023102"/>
    </source>
</evidence>
<feature type="domain" description="Aminotransferase class I/classII large" evidence="12">
    <location>
        <begin position="38"/>
        <end position="400"/>
    </location>
</feature>
<dbReference type="EMBL" id="JBBJBU010000009">
    <property type="protein sequence ID" value="KAK7204196.1"/>
    <property type="molecule type" value="Genomic_DNA"/>
</dbReference>
<evidence type="ECO:0000256" key="10">
    <source>
        <dbReference type="ARBA" id="ARBA00030262"/>
    </source>
</evidence>
<keyword evidence="9" id="KW-0368">Histidine biosynthesis</keyword>
<evidence type="ECO:0000256" key="6">
    <source>
        <dbReference type="ARBA" id="ARBA00022605"/>
    </source>
</evidence>
<reference evidence="13 14" key="1">
    <citation type="submission" date="2024-03" db="EMBL/GenBank/DDBJ databases">
        <title>Genome-scale model development and genomic sequencing of the oleaginous clade Lipomyces.</title>
        <authorList>
            <consortium name="Lawrence Berkeley National Laboratory"/>
            <person name="Czajka J.J."/>
            <person name="Han Y."/>
            <person name="Kim J."/>
            <person name="Mondo S.J."/>
            <person name="Hofstad B.A."/>
            <person name="Robles A."/>
            <person name="Haridas S."/>
            <person name="Riley R."/>
            <person name="LaButti K."/>
            <person name="Pangilinan J."/>
            <person name="Andreopoulos W."/>
            <person name="Lipzen A."/>
            <person name="Yan J."/>
            <person name="Wang M."/>
            <person name="Ng V."/>
            <person name="Grigoriev I.V."/>
            <person name="Spatafora J.W."/>
            <person name="Magnuson J.K."/>
            <person name="Baker S.E."/>
            <person name="Pomraning K.R."/>
        </authorList>
    </citation>
    <scope>NUCLEOTIDE SEQUENCE [LARGE SCALE GENOMIC DNA]</scope>
    <source>
        <strain evidence="13 14">Phaff 52-87</strain>
    </source>
</reference>
<dbReference type="Proteomes" id="UP001498771">
    <property type="component" value="Unassembled WGS sequence"/>
</dbReference>
<comment type="caution">
    <text evidence="13">The sequence shown here is derived from an EMBL/GenBank/DDBJ whole genome shotgun (WGS) entry which is preliminary data.</text>
</comment>
<comment type="pathway">
    <text evidence="2">Amino-acid biosynthesis; L-histidine biosynthesis; L-histidine from 5-phospho-alpha-D-ribose 1-diphosphate: step 7/9.</text>
</comment>
<dbReference type="Gene3D" id="3.90.1150.10">
    <property type="entry name" value="Aspartate Aminotransferase, domain 1"/>
    <property type="match status" value="1"/>
</dbReference>
<evidence type="ECO:0000256" key="7">
    <source>
        <dbReference type="ARBA" id="ARBA00022679"/>
    </source>
</evidence>
<evidence type="ECO:0000259" key="12">
    <source>
        <dbReference type="Pfam" id="PF00155"/>
    </source>
</evidence>
<dbReference type="PANTHER" id="PTHR42885">
    <property type="entry name" value="HISTIDINOL-PHOSPHATE AMINOTRANSFERASE-RELATED"/>
    <property type="match status" value="1"/>
</dbReference>
<name>A0ABR1F2X5_9ASCO</name>
<evidence type="ECO:0000256" key="11">
    <source>
        <dbReference type="ARBA" id="ARBA00047481"/>
    </source>
</evidence>